<proteinExistence type="predicted"/>
<comment type="caution">
    <text evidence="1">The sequence shown here is derived from an EMBL/GenBank/DDBJ whole genome shotgun (WGS) entry which is preliminary data.</text>
</comment>
<evidence type="ECO:0000313" key="1">
    <source>
        <dbReference type="EMBL" id="GEM50141.1"/>
    </source>
</evidence>
<name>A0A511NCS4_DEIC1</name>
<accession>A0A511NCS4</accession>
<gene>
    <name evidence="1" type="ORF">DC3_57760</name>
</gene>
<organism evidence="1 2">
    <name type="scientific">Deinococcus cellulosilyticus (strain DSM 18568 / NBRC 106333 / KACC 11606 / 5516J-15)</name>
    <dbReference type="NCBI Taxonomy" id="1223518"/>
    <lineage>
        <taxon>Bacteria</taxon>
        <taxon>Thermotogati</taxon>
        <taxon>Deinococcota</taxon>
        <taxon>Deinococci</taxon>
        <taxon>Deinococcales</taxon>
        <taxon>Deinococcaceae</taxon>
        <taxon>Deinococcus</taxon>
    </lineage>
</organism>
<keyword evidence="2" id="KW-1185">Reference proteome</keyword>
<dbReference type="Proteomes" id="UP000321306">
    <property type="component" value="Unassembled WGS sequence"/>
</dbReference>
<reference evidence="1 2" key="1">
    <citation type="submission" date="2019-07" db="EMBL/GenBank/DDBJ databases">
        <title>Whole genome shotgun sequence of Deinococcus cellulosilyticus NBRC 106333.</title>
        <authorList>
            <person name="Hosoyama A."/>
            <person name="Uohara A."/>
            <person name="Ohji S."/>
            <person name="Ichikawa N."/>
        </authorList>
    </citation>
    <scope>NUCLEOTIDE SEQUENCE [LARGE SCALE GENOMIC DNA]</scope>
    <source>
        <strain evidence="1 2">NBRC 106333</strain>
    </source>
</reference>
<evidence type="ECO:0000313" key="2">
    <source>
        <dbReference type="Proteomes" id="UP000321306"/>
    </source>
</evidence>
<protein>
    <submittedName>
        <fullName evidence="1">Uncharacterized protein</fullName>
    </submittedName>
</protein>
<dbReference type="EMBL" id="BJXB01000060">
    <property type="protein sequence ID" value="GEM50141.1"/>
    <property type="molecule type" value="Genomic_DNA"/>
</dbReference>
<dbReference type="AlphaFoldDB" id="A0A511NCS4"/>
<sequence length="51" mass="5549">MVVSKEFFQFPACVFVVIKGIGGARGAQILQHLAFLQLLDGTDQERKGGRA</sequence>